<dbReference type="EMBL" id="JAYMYQ010000006">
    <property type="protein sequence ID" value="KAK7324734.1"/>
    <property type="molecule type" value="Genomic_DNA"/>
</dbReference>
<keyword evidence="3" id="KW-1185">Reference proteome</keyword>
<dbReference type="AlphaFoldDB" id="A0AAN9KW70"/>
<dbReference type="Proteomes" id="UP001367508">
    <property type="component" value="Unassembled WGS sequence"/>
</dbReference>
<evidence type="ECO:0000313" key="2">
    <source>
        <dbReference type="EMBL" id="KAK7324734.1"/>
    </source>
</evidence>
<evidence type="ECO:0000313" key="3">
    <source>
        <dbReference type="Proteomes" id="UP001367508"/>
    </source>
</evidence>
<protein>
    <submittedName>
        <fullName evidence="2">Uncharacterized protein</fullName>
    </submittedName>
</protein>
<feature type="region of interest" description="Disordered" evidence="1">
    <location>
        <begin position="1"/>
        <end position="42"/>
    </location>
</feature>
<sequence>MIGIKSNAENLKNDEAEESEEDQKEKVINEDEESGGAMIPLPPGIGHGLVQFFNLRHCRVENGGFRSSPLRPAAIAE</sequence>
<evidence type="ECO:0000256" key="1">
    <source>
        <dbReference type="SAM" id="MobiDB-lite"/>
    </source>
</evidence>
<gene>
    <name evidence="2" type="ORF">VNO77_28535</name>
</gene>
<name>A0AAN9KW70_CANGL</name>
<reference evidence="2 3" key="1">
    <citation type="submission" date="2024-01" db="EMBL/GenBank/DDBJ databases">
        <title>The genomes of 5 underutilized Papilionoideae crops provide insights into root nodulation and disease resistanc.</title>
        <authorList>
            <person name="Jiang F."/>
        </authorList>
    </citation>
    <scope>NUCLEOTIDE SEQUENCE [LARGE SCALE GENOMIC DNA]</scope>
    <source>
        <strain evidence="2">LVBAO_FW01</strain>
        <tissue evidence="2">Leaves</tissue>
    </source>
</reference>
<comment type="caution">
    <text evidence="2">The sequence shown here is derived from an EMBL/GenBank/DDBJ whole genome shotgun (WGS) entry which is preliminary data.</text>
</comment>
<organism evidence="2 3">
    <name type="scientific">Canavalia gladiata</name>
    <name type="common">Sword bean</name>
    <name type="synonym">Dolichos gladiatus</name>
    <dbReference type="NCBI Taxonomy" id="3824"/>
    <lineage>
        <taxon>Eukaryota</taxon>
        <taxon>Viridiplantae</taxon>
        <taxon>Streptophyta</taxon>
        <taxon>Embryophyta</taxon>
        <taxon>Tracheophyta</taxon>
        <taxon>Spermatophyta</taxon>
        <taxon>Magnoliopsida</taxon>
        <taxon>eudicotyledons</taxon>
        <taxon>Gunneridae</taxon>
        <taxon>Pentapetalae</taxon>
        <taxon>rosids</taxon>
        <taxon>fabids</taxon>
        <taxon>Fabales</taxon>
        <taxon>Fabaceae</taxon>
        <taxon>Papilionoideae</taxon>
        <taxon>50 kb inversion clade</taxon>
        <taxon>NPAAA clade</taxon>
        <taxon>indigoferoid/millettioid clade</taxon>
        <taxon>Phaseoleae</taxon>
        <taxon>Canavalia</taxon>
    </lineage>
</organism>
<proteinExistence type="predicted"/>
<accession>A0AAN9KW70</accession>